<accession>A0ABW5PZA0</accession>
<organism evidence="1 2">
    <name type="scientific">Oceanobacillus kapialis</name>
    <dbReference type="NCBI Taxonomy" id="481353"/>
    <lineage>
        <taxon>Bacteria</taxon>
        <taxon>Bacillati</taxon>
        <taxon>Bacillota</taxon>
        <taxon>Bacilli</taxon>
        <taxon>Bacillales</taxon>
        <taxon>Bacillaceae</taxon>
        <taxon>Oceanobacillus</taxon>
    </lineage>
</organism>
<dbReference type="Proteomes" id="UP001597451">
    <property type="component" value="Unassembled WGS sequence"/>
</dbReference>
<dbReference type="EMBL" id="JBHUMX010000019">
    <property type="protein sequence ID" value="MFD2628719.1"/>
    <property type="molecule type" value="Genomic_DNA"/>
</dbReference>
<reference evidence="2" key="1">
    <citation type="journal article" date="2019" name="Int. J. Syst. Evol. Microbiol.">
        <title>The Global Catalogue of Microorganisms (GCM) 10K type strain sequencing project: providing services to taxonomists for standard genome sequencing and annotation.</title>
        <authorList>
            <consortium name="The Broad Institute Genomics Platform"/>
            <consortium name="The Broad Institute Genome Sequencing Center for Infectious Disease"/>
            <person name="Wu L."/>
            <person name="Ma J."/>
        </authorList>
    </citation>
    <scope>NUCLEOTIDE SEQUENCE [LARGE SCALE GENOMIC DNA]</scope>
    <source>
        <strain evidence="2">TISTR 1858</strain>
    </source>
</reference>
<comment type="caution">
    <text evidence="1">The sequence shown here is derived from an EMBL/GenBank/DDBJ whole genome shotgun (WGS) entry which is preliminary data.</text>
</comment>
<evidence type="ECO:0000313" key="2">
    <source>
        <dbReference type="Proteomes" id="UP001597451"/>
    </source>
</evidence>
<keyword evidence="2" id="KW-1185">Reference proteome</keyword>
<dbReference type="RefSeq" id="WP_379561458.1">
    <property type="nucleotide sequence ID" value="NZ_JBHUMX010000019.1"/>
</dbReference>
<protein>
    <submittedName>
        <fullName evidence="1">Uncharacterized protein</fullName>
    </submittedName>
</protein>
<name>A0ABW5PZA0_9BACI</name>
<gene>
    <name evidence="1" type="ORF">ACFSUN_07950</name>
</gene>
<sequence>MEQIEINVTNIQFPSAGGEQQKVHLHYRLSDPENAVRGDGHVKATLEEYVANAALEDMSALIRSKLMERLA</sequence>
<evidence type="ECO:0000313" key="1">
    <source>
        <dbReference type="EMBL" id="MFD2628719.1"/>
    </source>
</evidence>
<proteinExistence type="predicted"/>